<proteinExistence type="predicted"/>
<dbReference type="EMBL" id="OU466858">
    <property type="protein sequence ID" value="CAH2047120.1"/>
    <property type="molecule type" value="Genomic_DNA"/>
</dbReference>
<dbReference type="PANTHER" id="PTHR33710:SF71">
    <property type="entry name" value="ENDONUCLEASE_EXONUCLEASE_PHOSPHATASE DOMAIN-CONTAINING PROTEIN"/>
    <property type="match status" value="1"/>
</dbReference>
<sequence length="228" mass="25507">APVELEFCYDVLQKFCTNSGSLRHSFDVYPQPAIPETQSLQLMQLDPVPVSMDSPSVILPPSTDQSPGQALTVSSTNLASTNHTIPDLPVLKMDKIDQGLYQDKPYLVLGDFNNIGGTLRSESSFSLFRSLFSVCGLQALKTMRGKYTWTGTRHSYSIKSKIDRAVANCHWLDMFPAAYVQLLPWISSDHRPLLIHSEVQLKLSPSVEWCYAVGRAQPFRTLRRRSGS</sequence>
<dbReference type="Proteomes" id="UP000836841">
    <property type="component" value="Chromosome 2"/>
</dbReference>
<keyword evidence="2" id="KW-1185">Reference proteome</keyword>
<evidence type="ECO:0008006" key="3">
    <source>
        <dbReference type="Google" id="ProtNLM"/>
    </source>
</evidence>
<organism evidence="1 2">
    <name type="scientific">Thlaspi arvense</name>
    <name type="common">Field penny-cress</name>
    <dbReference type="NCBI Taxonomy" id="13288"/>
    <lineage>
        <taxon>Eukaryota</taxon>
        <taxon>Viridiplantae</taxon>
        <taxon>Streptophyta</taxon>
        <taxon>Embryophyta</taxon>
        <taxon>Tracheophyta</taxon>
        <taxon>Spermatophyta</taxon>
        <taxon>Magnoliopsida</taxon>
        <taxon>eudicotyledons</taxon>
        <taxon>Gunneridae</taxon>
        <taxon>Pentapetalae</taxon>
        <taxon>rosids</taxon>
        <taxon>malvids</taxon>
        <taxon>Brassicales</taxon>
        <taxon>Brassicaceae</taxon>
        <taxon>Thlaspideae</taxon>
        <taxon>Thlaspi</taxon>
    </lineage>
</organism>
<feature type="non-terminal residue" evidence="1">
    <location>
        <position position="228"/>
    </location>
</feature>
<dbReference type="PANTHER" id="PTHR33710">
    <property type="entry name" value="BNAC02G09200D PROTEIN"/>
    <property type="match status" value="1"/>
</dbReference>
<evidence type="ECO:0000313" key="2">
    <source>
        <dbReference type="Proteomes" id="UP000836841"/>
    </source>
</evidence>
<gene>
    <name evidence="1" type="ORF">TAV2_LOCUS4979</name>
</gene>
<evidence type="ECO:0000313" key="1">
    <source>
        <dbReference type="EMBL" id="CAH2047120.1"/>
    </source>
</evidence>
<reference evidence="1 2" key="1">
    <citation type="submission" date="2022-03" db="EMBL/GenBank/DDBJ databases">
        <authorList>
            <person name="Nunn A."/>
            <person name="Chopra R."/>
            <person name="Nunn A."/>
            <person name="Contreras Garrido A."/>
        </authorList>
    </citation>
    <scope>NUCLEOTIDE SEQUENCE [LARGE SCALE GENOMIC DNA]</scope>
</reference>
<dbReference type="SUPFAM" id="SSF56219">
    <property type="entry name" value="DNase I-like"/>
    <property type="match status" value="1"/>
</dbReference>
<feature type="non-terminal residue" evidence="1">
    <location>
        <position position="1"/>
    </location>
</feature>
<dbReference type="AlphaFoldDB" id="A0AAU9RU04"/>
<name>A0AAU9RU04_THLAR</name>
<protein>
    <recommendedName>
        <fullName evidence="3">Endonuclease/exonuclease/phosphatase domain-containing protein</fullName>
    </recommendedName>
</protein>
<accession>A0AAU9RU04</accession>
<dbReference type="InterPro" id="IPR036691">
    <property type="entry name" value="Endo/exonu/phosph_ase_sf"/>
</dbReference>
<dbReference type="Gene3D" id="3.60.10.10">
    <property type="entry name" value="Endonuclease/exonuclease/phosphatase"/>
    <property type="match status" value="1"/>
</dbReference>